<evidence type="ECO:0000256" key="1">
    <source>
        <dbReference type="ARBA" id="ARBA00000971"/>
    </source>
</evidence>
<dbReference type="Pfam" id="PF00254">
    <property type="entry name" value="FKBP_C"/>
    <property type="match status" value="1"/>
</dbReference>
<evidence type="ECO:0000256" key="5">
    <source>
        <dbReference type="ARBA" id="ARBA00023110"/>
    </source>
</evidence>
<evidence type="ECO:0000313" key="12">
    <source>
        <dbReference type="EMBL" id="BCL61340.1"/>
    </source>
</evidence>
<dbReference type="PANTHER" id="PTHR47861">
    <property type="entry name" value="FKBP-TYPE PEPTIDYL-PROLYL CIS-TRANS ISOMERASE SLYD"/>
    <property type="match status" value="1"/>
</dbReference>
<evidence type="ECO:0000313" key="13">
    <source>
        <dbReference type="Proteomes" id="UP000826725"/>
    </source>
</evidence>
<evidence type="ECO:0000256" key="7">
    <source>
        <dbReference type="ARBA" id="ARBA00023235"/>
    </source>
</evidence>
<evidence type="ECO:0000256" key="8">
    <source>
        <dbReference type="ARBA" id="ARBA00037071"/>
    </source>
</evidence>
<evidence type="ECO:0000256" key="10">
    <source>
        <dbReference type="RuleBase" id="RU003915"/>
    </source>
</evidence>
<keyword evidence="7 9" id="KW-0413">Isomerase</keyword>
<dbReference type="AlphaFoldDB" id="A0A8D5JPJ6"/>
<feature type="domain" description="PPIase FKBP-type" evidence="11">
    <location>
        <begin position="7"/>
        <end position="88"/>
    </location>
</feature>
<name>A0A8D5JPJ6_9BACT</name>
<dbReference type="EMBL" id="AP024086">
    <property type="protein sequence ID" value="BCL61340.1"/>
    <property type="molecule type" value="Genomic_DNA"/>
</dbReference>
<dbReference type="GO" id="GO:0003755">
    <property type="term" value="F:peptidyl-prolyl cis-trans isomerase activity"/>
    <property type="evidence" value="ECO:0007669"/>
    <property type="project" value="UniProtKB-UniRule"/>
</dbReference>
<evidence type="ECO:0000259" key="11">
    <source>
        <dbReference type="PROSITE" id="PS50059"/>
    </source>
</evidence>
<dbReference type="PANTHER" id="PTHR47861:SF3">
    <property type="entry name" value="FKBP-TYPE PEPTIDYL-PROLYL CIS-TRANS ISOMERASE SLYD"/>
    <property type="match status" value="1"/>
</dbReference>
<protein>
    <recommendedName>
        <fullName evidence="10">Peptidyl-prolyl cis-trans isomerase</fullName>
        <ecNumber evidence="10">5.2.1.8</ecNumber>
    </recommendedName>
</protein>
<dbReference type="InterPro" id="IPR001179">
    <property type="entry name" value="PPIase_FKBP_dom"/>
</dbReference>
<comment type="function">
    <text evidence="8">Also involved in hydrogenase metallocenter assembly, probably by participating in the nickel insertion step. This function in hydrogenase biosynthesis requires chaperone activity and the presence of the metal-binding domain, but not PPIase activity.</text>
</comment>
<keyword evidence="13" id="KW-1185">Reference proteome</keyword>
<organism evidence="12 13">
    <name type="scientific">Desulfomarina profundi</name>
    <dbReference type="NCBI Taxonomy" id="2772557"/>
    <lineage>
        <taxon>Bacteria</taxon>
        <taxon>Pseudomonadati</taxon>
        <taxon>Thermodesulfobacteriota</taxon>
        <taxon>Desulfobulbia</taxon>
        <taxon>Desulfobulbales</taxon>
        <taxon>Desulfobulbaceae</taxon>
        <taxon>Desulfomarina</taxon>
    </lineage>
</organism>
<evidence type="ECO:0000256" key="6">
    <source>
        <dbReference type="ARBA" id="ARBA00023186"/>
    </source>
</evidence>
<keyword evidence="4" id="KW-0963">Cytoplasm</keyword>
<comment type="catalytic activity">
    <reaction evidence="1 9 10">
        <text>[protein]-peptidylproline (omega=180) = [protein]-peptidylproline (omega=0)</text>
        <dbReference type="Rhea" id="RHEA:16237"/>
        <dbReference type="Rhea" id="RHEA-COMP:10747"/>
        <dbReference type="Rhea" id="RHEA-COMP:10748"/>
        <dbReference type="ChEBI" id="CHEBI:83833"/>
        <dbReference type="ChEBI" id="CHEBI:83834"/>
        <dbReference type="EC" id="5.2.1.8"/>
    </reaction>
</comment>
<dbReference type="RefSeq" id="WP_228853803.1">
    <property type="nucleotide sequence ID" value="NZ_AP024086.1"/>
</dbReference>
<comment type="similarity">
    <text evidence="3 10">Belongs to the FKBP-type PPIase family.</text>
</comment>
<accession>A0A8D5JPJ6</accession>
<evidence type="ECO:0000256" key="2">
    <source>
        <dbReference type="ARBA" id="ARBA00004496"/>
    </source>
</evidence>
<dbReference type="KEGG" id="dbk:DGMP_20330"/>
<evidence type="ECO:0000256" key="4">
    <source>
        <dbReference type="ARBA" id="ARBA00022490"/>
    </source>
</evidence>
<comment type="subcellular location">
    <subcellularLocation>
        <location evidence="2">Cytoplasm</location>
    </subcellularLocation>
</comment>
<proteinExistence type="inferred from homology"/>
<dbReference type="Proteomes" id="UP000826725">
    <property type="component" value="Chromosome"/>
</dbReference>
<evidence type="ECO:0000256" key="3">
    <source>
        <dbReference type="ARBA" id="ARBA00006577"/>
    </source>
</evidence>
<reference evidence="12" key="1">
    <citation type="submission" date="2020-09" db="EMBL/GenBank/DDBJ databases">
        <title>Desulfogranum mesoprofundum gen. nov., sp. nov., a novel mesophilic, sulfate-reducing chemolithoautotroph isolated from a deep-sea hydrothermal vent chimney in the Suiyo Seamount.</title>
        <authorList>
            <person name="Hashimoto Y."/>
            <person name="Nakagawa S."/>
        </authorList>
    </citation>
    <scope>NUCLEOTIDE SEQUENCE</scope>
    <source>
        <strain evidence="12">KT2</strain>
    </source>
</reference>
<dbReference type="PROSITE" id="PS50059">
    <property type="entry name" value="FKBP_PPIASE"/>
    <property type="match status" value="1"/>
</dbReference>
<evidence type="ECO:0000256" key="9">
    <source>
        <dbReference type="PROSITE-ProRule" id="PRU00277"/>
    </source>
</evidence>
<dbReference type="EC" id="5.2.1.8" evidence="10"/>
<keyword evidence="5 9" id="KW-0697">Rotamase</keyword>
<keyword evidence="6" id="KW-0143">Chaperone</keyword>
<dbReference type="GO" id="GO:0005737">
    <property type="term" value="C:cytoplasm"/>
    <property type="evidence" value="ECO:0007669"/>
    <property type="project" value="UniProtKB-SubCell"/>
</dbReference>
<sequence>MTEVKKGDNVRVHYKGTLADGTVFDSSEGREPLEFVVGSGQVIQGFDEALVGMTTGESKIVEIPVDKAYGQRRDEMVMVVPMDQVPPDLNPEVGMRLEMGGANGEIVRVVVAEITEENITLDANPPLAGQDLTFAIELVEYSTP</sequence>
<gene>
    <name evidence="12" type="ORF">DGMP_20330</name>
</gene>